<dbReference type="InterPro" id="IPR008250">
    <property type="entry name" value="ATPase_P-typ_transduc_dom_A_sf"/>
</dbReference>
<dbReference type="OrthoDB" id="1521937at2"/>
<dbReference type="GO" id="GO:1902600">
    <property type="term" value="P:proton transmembrane transport"/>
    <property type="evidence" value="ECO:0007669"/>
    <property type="project" value="TreeGrafter"/>
</dbReference>
<dbReference type="PANTHER" id="PTHR43294:SF20">
    <property type="entry name" value="P-TYPE ATPASE"/>
    <property type="match status" value="1"/>
</dbReference>
<dbReference type="Gene3D" id="3.40.50.1000">
    <property type="entry name" value="HAD superfamily/HAD-like"/>
    <property type="match status" value="1"/>
</dbReference>
<dbReference type="Gene3D" id="3.40.1110.10">
    <property type="entry name" value="Calcium-transporting ATPase, cytoplasmic domain N"/>
    <property type="match status" value="1"/>
</dbReference>
<dbReference type="InterPro" id="IPR001757">
    <property type="entry name" value="P_typ_ATPase"/>
</dbReference>
<feature type="transmembrane region" description="Helical" evidence="9">
    <location>
        <begin position="683"/>
        <end position="704"/>
    </location>
</feature>
<evidence type="ECO:0000256" key="1">
    <source>
        <dbReference type="ARBA" id="ARBA00004141"/>
    </source>
</evidence>
<evidence type="ECO:0000313" key="11">
    <source>
        <dbReference type="EMBL" id="SDF55737.1"/>
    </source>
</evidence>
<dbReference type="Gene3D" id="2.70.150.10">
    <property type="entry name" value="Calcium-transporting ATPase, cytoplasmic transduction domain A"/>
    <property type="match status" value="1"/>
</dbReference>
<evidence type="ECO:0000313" key="12">
    <source>
        <dbReference type="Proteomes" id="UP000198748"/>
    </source>
</evidence>
<feature type="transmembrane region" description="Helical" evidence="9">
    <location>
        <begin position="57"/>
        <end position="79"/>
    </location>
</feature>
<dbReference type="InterPro" id="IPR023298">
    <property type="entry name" value="ATPase_P-typ_TM_dom_sf"/>
</dbReference>
<dbReference type="InterPro" id="IPR036412">
    <property type="entry name" value="HAD-like_sf"/>
</dbReference>
<dbReference type="SFLD" id="SFLDG00002">
    <property type="entry name" value="C1.7:_P-type_atpase_like"/>
    <property type="match status" value="1"/>
</dbReference>
<feature type="transmembrane region" description="Helical" evidence="9">
    <location>
        <begin position="856"/>
        <end position="878"/>
    </location>
</feature>
<dbReference type="SUPFAM" id="SSF81660">
    <property type="entry name" value="Metal cation-transporting ATPase, ATP-binding domain N"/>
    <property type="match status" value="1"/>
</dbReference>
<dbReference type="GO" id="GO:0005391">
    <property type="term" value="F:P-type sodium:potassium-exchanging transporter activity"/>
    <property type="evidence" value="ECO:0007669"/>
    <property type="project" value="TreeGrafter"/>
</dbReference>
<reference evidence="12" key="1">
    <citation type="submission" date="2016-10" db="EMBL/GenBank/DDBJ databases">
        <authorList>
            <person name="Varghese N."/>
            <person name="Submissions S."/>
        </authorList>
    </citation>
    <scope>NUCLEOTIDE SEQUENCE [LARGE SCALE GENOMIC DNA]</scope>
    <source>
        <strain evidence="12">DSM 25329</strain>
    </source>
</reference>
<dbReference type="Gene3D" id="1.20.1110.10">
    <property type="entry name" value="Calcium-transporting ATPase, transmembrane domain"/>
    <property type="match status" value="1"/>
</dbReference>
<evidence type="ECO:0000256" key="3">
    <source>
        <dbReference type="ARBA" id="ARBA00022692"/>
    </source>
</evidence>
<dbReference type="InterPro" id="IPR006068">
    <property type="entry name" value="ATPase_P-typ_cation-transptr_C"/>
</dbReference>
<keyword evidence="6" id="KW-1278">Translocase</keyword>
<dbReference type="InterPro" id="IPR050510">
    <property type="entry name" value="Cation_transp_ATPase_P-type"/>
</dbReference>
<sequence length="886" mass="96472">MQQLDKRYYTLTVKQALVDLNTDPENGLEDQEASLRLSQYGQNVVEDKRRKSMLSTLLRQFSNPIVWMLLLATGAAFVFRHLVEAVAVLIVILINTTIGFLMERQAIRSMDKLKSLARAKAKVLRNGERRTLDSADLVPGDLLLIQAGDLVTADARLISVNNLSLKESALSGESTQVAKNTAPLSDGIPVADRSNTVFKGTEVIKGKGVGVIFSTGRQTELGKITALAQGASKEATPLNKKLRELSVRLIWLTTALTVLIFISGMIRGESLLLMIETAIALAIACIPEGLPVISTLSLARGMIGLLKKNVLVKTLESVQTLGETQVIFTDKTGTLTENEMRVRVVALDGFIEDFSDEISHNKQLKYHPAFHLFSKAAVLCNDADLQDRINGEPKAVGDPEEVALLRLSGDLSDDIEQIRTQNPRMAEVPFDSQIKMMGTLHSCENGYLTCVKGAWEEVSGRCSKIFREGQPQHFDNKTEWNRKVEELARSGLRVLSFAFRISEDIPQQAMLLDDLVFIGIAGFMDPARPDIKESILCCQQAGIKVVMVTGDHPGTAVAIATAIGLSDGEPSSHIHGKEILEKHLSAQTVDRLLQASVFSRVDPAQKLGLVSLYQQQGLVVGMTGDGVNDAPALRKADIGIAMGVRGTGAAKEAADLIINDDAFTSILAAIQYGRVIFDNIQTFVIYLLSCNLSEILIVALASFLELPMPLLPLQILFLNMITDVFPALAIGMSRGEPELVMNRPPRKPSEAIVSKANWISIVAYAGCLTAGVLGAEFYVFSTAGGESKLVNNVTFCTLILAQLWNVFNMAQRKTPFFANQITANKYVWLAIFFCLGALMITYQIPALPSALSLVSLGHGLFGIVLVFSLIPVVLVQLLKRGFGIIG</sequence>
<dbReference type="Proteomes" id="UP000198748">
    <property type="component" value="Unassembled WGS sequence"/>
</dbReference>
<comment type="similarity">
    <text evidence="2">Belongs to the cation transport ATPase (P-type) (TC 3.A.3) family. Type IIA subfamily.</text>
</comment>
<feature type="transmembrane region" description="Helical" evidence="9">
    <location>
        <begin position="756"/>
        <end position="777"/>
    </location>
</feature>
<keyword evidence="12" id="KW-1185">Reference proteome</keyword>
<dbReference type="GO" id="GO:0005886">
    <property type="term" value="C:plasma membrane"/>
    <property type="evidence" value="ECO:0007669"/>
    <property type="project" value="TreeGrafter"/>
</dbReference>
<evidence type="ECO:0000256" key="7">
    <source>
        <dbReference type="ARBA" id="ARBA00022989"/>
    </source>
</evidence>
<dbReference type="InterPro" id="IPR023299">
    <property type="entry name" value="ATPase_P-typ_cyto_dom_N"/>
</dbReference>
<dbReference type="EMBL" id="FNAN01000011">
    <property type="protein sequence ID" value="SDF55737.1"/>
    <property type="molecule type" value="Genomic_DNA"/>
</dbReference>
<dbReference type="NCBIfam" id="TIGR01494">
    <property type="entry name" value="ATPase_P-type"/>
    <property type="match status" value="2"/>
</dbReference>
<feature type="domain" description="Cation-transporting P-type ATPase N-terminal" evidence="10">
    <location>
        <begin position="7"/>
        <end position="81"/>
    </location>
</feature>
<name>A0A1G7M1W1_9BACT</name>
<keyword evidence="4" id="KW-0547">Nucleotide-binding</keyword>
<keyword evidence="8 9" id="KW-0472">Membrane</keyword>
<dbReference type="Pfam" id="PF00690">
    <property type="entry name" value="Cation_ATPase_N"/>
    <property type="match status" value="1"/>
</dbReference>
<keyword evidence="7 9" id="KW-1133">Transmembrane helix</keyword>
<dbReference type="AlphaFoldDB" id="A0A1G7M1W1"/>
<dbReference type="GO" id="GO:0005524">
    <property type="term" value="F:ATP binding"/>
    <property type="evidence" value="ECO:0007669"/>
    <property type="project" value="UniProtKB-KW"/>
</dbReference>
<dbReference type="SUPFAM" id="SSF81665">
    <property type="entry name" value="Calcium ATPase, transmembrane domain M"/>
    <property type="match status" value="1"/>
</dbReference>
<feature type="transmembrane region" description="Helical" evidence="9">
    <location>
        <begin position="249"/>
        <end position="266"/>
    </location>
</feature>
<accession>A0A1G7M1W1</accession>
<dbReference type="STRING" id="659014.SAMN04487996_111139"/>
<evidence type="ECO:0000256" key="6">
    <source>
        <dbReference type="ARBA" id="ARBA00022967"/>
    </source>
</evidence>
<feature type="transmembrane region" description="Helical" evidence="9">
    <location>
        <begin position="85"/>
        <end position="102"/>
    </location>
</feature>
<dbReference type="SFLD" id="SFLDS00003">
    <property type="entry name" value="Haloacid_Dehalogenase"/>
    <property type="match status" value="1"/>
</dbReference>
<evidence type="ECO:0000256" key="4">
    <source>
        <dbReference type="ARBA" id="ARBA00022741"/>
    </source>
</evidence>
<evidence type="ECO:0000256" key="2">
    <source>
        <dbReference type="ARBA" id="ARBA00005675"/>
    </source>
</evidence>
<dbReference type="PROSITE" id="PS00154">
    <property type="entry name" value="ATPASE_E1_E2"/>
    <property type="match status" value="1"/>
</dbReference>
<gene>
    <name evidence="11" type="ORF">SAMN04487996_111139</name>
</gene>
<comment type="subcellular location">
    <subcellularLocation>
        <location evidence="1">Membrane</location>
        <topology evidence="1">Multi-pass membrane protein</topology>
    </subcellularLocation>
</comment>
<keyword evidence="3 9" id="KW-0812">Transmembrane</keyword>
<keyword evidence="5" id="KW-0067">ATP-binding</keyword>
<evidence type="ECO:0000256" key="9">
    <source>
        <dbReference type="SAM" id="Phobius"/>
    </source>
</evidence>
<dbReference type="InterPro" id="IPR004014">
    <property type="entry name" value="ATPase_P-typ_cation-transptr_N"/>
</dbReference>
<dbReference type="SMART" id="SM00831">
    <property type="entry name" value="Cation_ATPase_N"/>
    <property type="match status" value="1"/>
</dbReference>
<proteinExistence type="inferred from homology"/>
<feature type="transmembrane region" description="Helical" evidence="9">
    <location>
        <begin position="278"/>
        <end position="299"/>
    </location>
</feature>
<dbReference type="GO" id="GO:0016887">
    <property type="term" value="F:ATP hydrolysis activity"/>
    <property type="evidence" value="ECO:0007669"/>
    <property type="project" value="InterPro"/>
</dbReference>
<feature type="transmembrane region" description="Helical" evidence="9">
    <location>
        <begin position="716"/>
        <end position="735"/>
    </location>
</feature>
<dbReference type="InterPro" id="IPR023214">
    <property type="entry name" value="HAD_sf"/>
</dbReference>
<dbReference type="PRINTS" id="PR00119">
    <property type="entry name" value="CATATPASE"/>
</dbReference>
<dbReference type="Pfam" id="PF00122">
    <property type="entry name" value="E1-E2_ATPase"/>
    <property type="match status" value="1"/>
</dbReference>
<dbReference type="Pfam" id="PF00689">
    <property type="entry name" value="Cation_ATPase_C"/>
    <property type="match status" value="1"/>
</dbReference>
<dbReference type="GO" id="GO:0030007">
    <property type="term" value="P:intracellular potassium ion homeostasis"/>
    <property type="evidence" value="ECO:0007669"/>
    <property type="project" value="TreeGrafter"/>
</dbReference>
<feature type="transmembrane region" description="Helical" evidence="9">
    <location>
        <begin position="826"/>
        <end position="844"/>
    </location>
</feature>
<dbReference type="PANTHER" id="PTHR43294">
    <property type="entry name" value="SODIUM/POTASSIUM-TRANSPORTING ATPASE SUBUNIT ALPHA"/>
    <property type="match status" value="1"/>
</dbReference>
<dbReference type="GO" id="GO:0006883">
    <property type="term" value="P:intracellular sodium ion homeostasis"/>
    <property type="evidence" value="ECO:0007669"/>
    <property type="project" value="TreeGrafter"/>
</dbReference>
<dbReference type="InterPro" id="IPR044492">
    <property type="entry name" value="P_typ_ATPase_HD_dom"/>
</dbReference>
<protein>
    <submittedName>
        <fullName evidence="11">Ca2+-transporting ATPase</fullName>
    </submittedName>
</protein>
<organism evidence="11 12">
    <name type="scientific">Dyadobacter soli</name>
    <dbReference type="NCBI Taxonomy" id="659014"/>
    <lineage>
        <taxon>Bacteria</taxon>
        <taxon>Pseudomonadati</taxon>
        <taxon>Bacteroidota</taxon>
        <taxon>Cytophagia</taxon>
        <taxon>Cytophagales</taxon>
        <taxon>Spirosomataceae</taxon>
        <taxon>Dyadobacter</taxon>
    </lineage>
</organism>
<dbReference type="Pfam" id="PF13246">
    <property type="entry name" value="Cation_ATPase"/>
    <property type="match status" value="1"/>
</dbReference>
<evidence type="ECO:0000256" key="8">
    <source>
        <dbReference type="ARBA" id="ARBA00023136"/>
    </source>
</evidence>
<evidence type="ECO:0000259" key="10">
    <source>
        <dbReference type="SMART" id="SM00831"/>
    </source>
</evidence>
<dbReference type="SUPFAM" id="SSF56784">
    <property type="entry name" value="HAD-like"/>
    <property type="match status" value="1"/>
</dbReference>
<feature type="transmembrane region" description="Helical" evidence="9">
    <location>
        <begin position="789"/>
        <end position="806"/>
    </location>
</feature>
<dbReference type="RefSeq" id="WP_090153440.1">
    <property type="nucleotide sequence ID" value="NZ_FNAN01000011.1"/>
</dbReference>
<evidence type="ECO:0000256" key="5">
    <source>
        <dbReference type="ARBA" id="ARBA00022840"/>
    </source>
</evidence>
<dbReference type="GO" id="GO:1990573">
    <property type="term" value="P:potassium ion import across plasma membrane"/>
    <property type="evidence" value="ECO:0007669"/>
    <property type="project" value="TreeGrafter"/>
</dbReference>
<dbReference type="SUPFAM" id="SSF81653">
    <property type="entry name" value="Calcium ATPase, transduction domain A"/>
    <property type="match status" value="1"/>
</dbReference>
<dbReference type="SFLD" id="SFLDF00027">
    <property type="entry name" value="p-type_atpase"/>
    <property type="match status" value="1"/>
</dbReference>
<dbReference type="InterPro" id="IPR059000">
    <property type="entry name" value="ATPase_P-type_domA"/>
</dbReference>
<dbReference type="InterPro" id="IPR018303">
    <property type="entry name" value="ATPase_P-typ_P_site"/>
</dbReference>
<dbReference type="PRINTS" id="PR00120">
    <property type="entry name" value="HATPASE"/>
</dbReference>
<dbReference type="GO" id="GO:0036376">
    <property type="term" value="P:sodium ion export across plasma membrane"/>
    <property type="evidence" value="ECO:0007669"/>
    <property type="project" value="TreeGrafter"/>
</dbReference>